<organism evidence="5 6">
    <name type="scientific">Paraoerskovia marina</name>
    <dbReference type="NCBI Taxonomy" id="545619"/>
    <lineage>
        <taxon>Bacteria</taxon>
        <taxon>Bacillati</taxon>
        <taxon>Actinomycetota</taxon>
        <taxon>Actinomycetes</taxon>
        <taxon>Micrococcales</taxon>
        <taxon>Cellulomonadaceae</taxon>
        <taxon>Paraoerskovia</taxon>
    </lineage>
</organism>
<dbReference type="PRINTS" id="PR00368">
    <property type="entry name" value="FADPNR"/>
</dbReference>
<dbReference type="GO" id="GO:0012501">
    <property type="term" value="P:programmed cell death"/>
    <property type="evidence" value="ECO:0007669"/>
    <property type="project" value="TreeGrafter"/>
</dbReference>
<dbReference type="RefSeq" id="WP_083371257.1">
    <property type="nucleotide sequence ID" value="NZ_LT629776.1"/>
</dbReference>
<keyword evidence="2" id="KW-0274">FAD</keyword>
<keyword evidence="1" id="KW-0285">Flavoprotein</keyword>
<dbReference type="SUPFAM" id="SSF51905">
    <property type="entry name" value="FAD/NAD(P)-binding domain"/>
    <property type="match status" value="1"/>
</dbReference>
<dbReference type="GO" id="GO:0005737">
    <property type="term" value="C:cytoplasm"/>
    <property type="evidence" value="ECO:0007669"/>
    <property type="project" value="TreeGrafter"/>
</dbReference>
<evidence type="ECO:0000259" key="4">
    <source>
        <dbReference type="Pfam" id="PF07992"/>
    </source>
</evidence>
<keyword evidence="6" id="KW-1185">Reference proteome</keyword>
<evidence type="ECO:0000313" key="6">
    <source>
        <dbReference type="Proteomes" id="UP000185663"/>
    </source>
</evidence>
<dbReference type="InterPro" id="IPR036188">
    <property type="entry name" value="FAD/NAD-bd_sf"/>
</dbReference>
<dbReference type="PANTHER" id="PTHR43557:SF4">
    <property type="entry name" value="APOPTOSIS-INDUCING FACTOR 1, MITOCHONDRIAL"/>
    <property type="match status" value="1"/>
</dbReference>
<dbReference type="eggNOG" id="COG0446">
    <property type="taxonomic scope" value="Bacteria"/>
</dbReference>
<dbReference type="InterPro" id="IPR023753">
    <property type="entry name" value="FAD/NAD-binding_dom"/>
</dbReference>
<dbReference type="Proteomes" id="UP000185663">
    <property type="component" value="Chromosome I"/>
</dbReference>
<evidence type="ECO:0000256" key="1">
    <source>
        <dbReference type="ARBA" id="ARBA00022630"/>
    </source>
</evidence>
<dbReference type="GO" id="GO:0033108">
    <property type="term" value="P:mitochondrial respiratory chain complex assembly"/>
    <property type="evidence" value="ECO:0007669"/>
    <property type="project" value="TreeGrafter"/>
</dbReference>
<name>A0A1H1MEQ7_9CELL</name>
<evidence type="ECO:0000256" key="2">
    <source>
        <dbReference type="ARBA" id="ARBA00022827"/>
    </source>
</evidence>
<dbReference type="InterPro" id="IPR016156">
    <property type="entry name" value="FAD/NAD-linked_Rdtase_dimer_sf"/>
</dbReference>
<dbReference type="PRINTS" id="PR00411">
    <property type="entry name" value="PNDRDTASEI"/>
</dbReference>
<dbReference type="Gene3D" id="3.30.390.30">
    <property type="match status" value="1"/>
</dbReference>
<gene>
    <name evidence="5" type="ORF">SAMN04489860_0215</name>
</gene>
<protein>
    <submittedName>
        <fullName evidence="5">Pyridine nucleotide-disulphide oxidoreductase</fullName>
    </submittedName>
</protein>
<dbReference type="PANTHER" id="PTHR43557">
    <property type="entry name" value="APOPTOSIS-INDUCING FACTOR 1"/>
    <property type="match status" value="1"/>
</dbReference>
<evidence type="ECO:0000313" key="5">
    <source>
        <dbReference type="EMBL" id="SDR85130.1"/>
    </source>
</evidence>
<dbReference type="GO" id="GO:0016174">
    <property type="term" value="F:NAD(P)H oxidase H2O2-forming activity"/>
    <property type="evidence" value="ECO:0007669"/>
    <property type="project" value="TreeGrafter"/>
</dbReference>
<feature type="domain" description="FAD/NAD(P)-binding" evidence="4">
    <location>
        <begin position="6"/>
        <end position="306"/>
    </location>
</feature>
<dbReference type="AlphaFoldDB" id="A0A1H1MEQ7"/>
<keyword evidence="3" id="KW-0560">Oxidoreductase</keyword>
<dbReference type="SUPFAM" id="SSF55424">
    <property type="entry name" value="FAD/NAD-linked reductases, dimerisation (C-terminal) domain"/>
    <property type="match status" value="1"/>
</dbReference>
<dbReference type="STRING" id="545619.SAMN04489860_0215"/>
<reference evidence="5 6" key="1">
    <citation type="submission" date="2016-10" db="EMBL/GenBank/DDBJ databases">
        <authorList>
            <person name="de Groot N.N."/>
        </authorList>
    </citation>
    <scope>NUCLEOTIDE SEQUENCE [LARGE SCALE GENOMIC DNA]</scope>
    <source>
        <strain evidence="5 6">DSM 22126</strain>
    </source>
</reference>
<dbReference type="Gene3D" id="3.50.50.60">
    <property type="entry name" value="FAD/NAD(P)-binding domain"/>
    <property type="match status" value="2"/>
</dbReference>
<dbReference type="OrthoDB" id="1145at2"/>
<dbReference type="InterPro" id="IPR050446">
    <property type="entry name" value="FAD-oxidoreductase/Apoptosis"/>
</dbReference>
<evidence type="ECO:0000256" key="3">
    <source>
        <dbReference type="ARBA" id="ARBA00023002"/>
    </source>
</evidence>
<dbReference type="GO" id="GO:0071949">
    <property type="term" value="F:FAD binding"/>
    <property type="evidence" value="ECO:0007669"/>
    <property type="project" value="TreeGrafter"/>
</dbReference>
<sequence length="409" mass="43705">MSEKRYDYLILGAGMAADAAARGIREVDPDGTIGILGRETTEPVARPALSKKLWTDPEFTLDQVWLGTAEATGAELVLGEAADDVDLSARVVTTEGGREVGYERLLVTTGGDPRTLEVDDWYDSGRVIAFRTIHDYWRLREYAAAGARVAVVGGSFIAAEIAAALAQQDVEAHLICRGPAPMASILPPRVTGRLTEAMERHGVRVVTDAEVRTGEVEGSEGPVRLDMADGREARYDLVVTGLGVDPATGPLADAGLKVVDDGGIVVDERLRTSDPAVWAAGDVAVYPDQILGRTRIEHVDHAQESGKAAGRSMAGADESYTHTPYFYSVLFDDFFEAVGALDPDGGLVEDWQGGDDPLDRGVVYYGTRDGDTLDVTGVLLWNVEEARDAARAVIADGPVPVDALRGRIT</sequence>
<proteinExistence type="predicted"/>
<dbReference type="Pfam" id="PF07992">
    <property type="entry name" value="Pyr_redox_2"/>
    <property type="match status" value="1"/>
</dbReference>
<dbReference type="EMBL" id="LT629776">
    <property type="protein sequence ID" value="SDR85130.1"/>
    <property type="molecule type" value="Genomic_DNA"/>
</dbReference>
<accession>A0A1H1MEQ7</accession>